<dbReference type="RefSeq" id="WP_387890768.1">
    <property type="nucleotide sequence ID" value="NZ_JBIAWJ010000018.1"/>
</dbReference>
<protein>
    <recommendedName>
        <fullName evidence="4">NAD(+)--protein-arginine ADP-ribosyltransferase</fullName>
    </recommendedName>
</protein>
<organism evidence="2 3">
    <name type="scientific">Streptomyces bluensis</name>
    <dbReference type="NCBI Taxonomy" id="33897"/>
    <lineage>
        <taxon>Bacteria</taxon>
        <taxon>Bacillati</taxon>
        <taxon>Actinomycetota</taxon>
        <taxon>Actinomycetes</taxon>
        <taxon>Kitasatosporales</taxon>
        <taxon>Streptomycetaceae</taxon>
        <taxon>Streptomyces</taxon>
    </lineage>
</organism>
<reference evidence="2 3" key="1">
    <citation type="submission" date="2024-10" db="EMBL/GenBank/DDBJ databases">
        <title>The Natural Products Discovery Center: Release of the First 8490 Sequenced Strains for Exploring Actinobacteria Biosynthetic Diversity.</title>
        <authorList>
            <person name="Kalkreuter E."/>
            <person name="Kautsar S.A."/>
            <person name="Yang D."/>
            <person name="Bader C.D."/>
            <person name="Teijaro C.N."/>
            <person name="Fluegel L."/>
            <person name="Davis C.M."/>
            <person name="Simpson J.R."/>
            <person name="Lauterbach L."/>
            <person name="Steele A.D."/>
            <person name="Gui C."/>
            <person name="Meng S."/>
            <person name="Li G."/>
            <person name="Viehrig K."/>
            <person name="Ye F."/>
            <person name="Su P."/>
            <person name="Kiefer A.F."/>
            <person name="Nichols A."/>
            <person name="Cepeda A.J."/>
            <person name="Yan W."/>
            <person name="Fan B."/>
            <person name="Jiang Y."/>
            <person name="Adhikari A."/>
            <person name="Zheng C.-J."/>
            <person name="Schuster L."/>
            <person name="Cowan T.M."/>
            <person name="Smanski M.J."/>
            <person name="Chevrette M.G."/>
            <person name="De Carvalho L.P.S."/>
            <person name="Shen B."/>
        </authorList>
    </citation>
    <scope>NUCLEOTIDE SEQUENCE [LARGE SCALE GENOMIC DNA]</scope>
    <source>
        <strain evidence="2 3">NPDC001390</strain>
    </source>
</reference>
<gene>
    <name evidence="2" type="ORF">ACFY1D_29475</name>
</gene>
<proteinExistence type="predicted"/>
<keyword evidence="3" id="KW-1185">Reference proteome</keyword>
<dbReference type="EMBL" id="JBIAWJ010000018">
    <property type="protein sequence ID" value="MFF4525524.1"/>
    <property type="molecule type" value="Genomic_DNA"/>
</dbReference>
<evidence type="ECO:0000256" key="1">
    <source>
        <dbReference type="SAM" id="MobiDB-lite"/>
    </source>
</evidence>
<feature type="region of interest" description="Disordered" evidence="1">
    <location>
        <begin position="52"/>
        <end position="76"/>
    </location>
</feature>
<name>A0ABW6UPZ4_9ACTN</name>
<dbReference type="Proteomes" id="UP001602058">
    <property type="component" value="Unassembled WGS sequence"/>
</dbReference>
<sequence>MLAGAAPVLVHNCNPTVDDVFARAAELGDSDGEYLYRGVTNNHYKLKEAKAGIAEPRGGHSDPVAHSGDDTESVFTSWSPDLETAREFSEEFGSSGALVLRIPRSAVDPSRMRVAGQRGLEELEVLIEGRVTGCQVSCEWGPFR</sequence>
<comment type="caution">
    <text evidence="2">The sequence shown here is derived from an EMBL/GenBank/DDBJ whole genome shotgun (WGS) entry which is preliminary data.</text>
</comment>
<accession>A0ABW6UPZ4</accession>
<evidence type="ECO:0008006" key="4">
    <source>
        <dbReference type="Google" id="ProtNLM"/>
    </source>
</evidence>
<evidence type="ECO:0000313" key="2">
    <source>
        <dbReference type="EMBL" id="MFF4525524.1"/>
    </source>
</evidence>
<evidence type="ECO:0000313" key="3">
    <source>
        <dbReference type="Proteomes" id="UP001602058"/>
    </source>
</evidence>